<reference evidence="2" key="1">
    <citation type="journal article" date="2014" name="Front. Microbiol.">
        <title>High frequency of phylogenetically diverse reductive dehalogenase-homologous genes in deep subseafloor sedimentary metagenomes.</title>
        <authorList>
            <person name="Kawai M."/>
            <person name="Futagami T."/>
            <person name="Toyoda A."/>
            <person name="Takaki Y."/>
            <person name="Nishi S."/>
            <person name="Hori S."/>
            <person name="Arai W."/>
            <person name="Tsubouchi T."/>
            <person name="Morono Y."/>
            <person name="Uchiyama I."/>
            <person name="Ito T."/>
            <person name="Fujiyama A."/>
            <person name="Inagaki F."/>
            <person name="Takami H."/>
        </authorList>
    </citation>
    <scope>NUCLEOTIDE SEQUENCE</scope>
    <source>
        <strain evidence="2">Expedition CK06-06</strain>
    </source>
</reference>
<feature type="non-terminal residue" evidence="2">
    <location>
        <position position="1"/>
    </location>
</feature>
<dbReference type="EMBL" id="BARW01010517">
    <property type="protein sequence ID" value="GAI77229.1"/>
    <property type="molecule type" value="Genomic_DNA"/>
</dbReference>
<proteinExistence type="predicted"/>
<name>X1TB25_9ZZZZ</name>
<evidence type="ECO:0000256" key="1">
    <source>
        <dbReference type="SAM" id="Phobius"/>
    </source>
</evidence>
<evidence type="ECO:0000313" key="2">
    <source>
        <dbReference type="EMBL" id="GAI77229.1"/>
    </source>
</evidence>
<feature type="transmembrane region" description="Helical" evidence="1">
    <location>
        <begin position="21"/>
        <end position="42"/>
    </location>
</feature>
<organism evidence="2">
    <name type="scientific">marine sediment metagenome</name>
    <dbReference type="NCBI Taxonomy" id="412755"/>
    <lineage>
        <taxon>unclassified sequences</taxon>
        <taxon>metagenomes</taxon>
        <taxon>ecological metagenomes</taxon>
    </lineage>
</organism>
<accession>X1TB25</accession>
<comment type="caution">
    <text evidence="2">The sequence shown here is derived from an EMBL/GenBank/DDBJ whole genome shotgun (WGS) entry which is preliminary data.</text>
</comment>
<keyword evidence="1" id="KW-0472">Membrane</keyword>
<dbReference type="AlphaFoldDB" id="X1TB25"/>
<keyword evidence="1" id="KW-0812">Transmembrane</keyword>
<sequence>LRALLVISLKIRSGIKYLKSFAPLIFYIIPYIEIFNKIYIFLLNVP</sequence>
<gene>
    <name evidence="2" type="ORF">S12H4_20671</name>
</gene>
<protein>
    <submittedName>
        <fullName evidence="2">Uncharacterized protein</fullName>
    </submittedName>
</protein>
<keyword evidence="1" id="KW-1133">Transmembrane helix</keyword>